<reference evidence="2 3" key="1">
    <citation type="submission" date="2017-03" db="EMBL/GenBank/DDBJ databases">
        <title>Genome of the blue death feigning beetle - Asbolus verrucosus.</title>
        <authorList>
            <person name="Rider S.D."/>
        </authorList>
    </citation>
    <scope>NUCLEOTIDE SEQUENCE [LARGE SCALE GENOMIC DNA]</scope>
    <source>
        <strain evidence="2">Butters</strain>
        <tissue evidence="2">Head and leg muscle</tissue>
    </source>
</reference>
<comment type="similarity">
    <text evidence="1">Belongs to the phosphatidylethanolamine-binding protein family.</text>
</comment>
<dbReference type="Gene3D" id="3.90.280.10">
    <property type="entry name" value="PEBP-like"/>
    <property type="match status" value="1"/>
</dbReference>
<dbReference type="SUPFAM" id="SSF49777">
    <property type="entry name" value="PEBP-like"/>
    <property type="match status" value="1"/>
</dbReference>
<protein>
    <submittedName>
        <fullName evidence="2">PBP domain containing protein</fullName>
    </submittedName>
</protein>
<dbReference type="PANTHER" id="PTHR11362">
    <property type="entry name" value="PHOSPHATIDYLETHANOLAMINE-BINDING PROTEIN"/>
    <property type="match status" value="1"/>
</dbReference>
<dbReference type="InterPro" id="IPR008914">
    <property type="entry name" value="PEBP"/>
</dbReference>
<keyword evidence="3" id="KW-1185">Reference proteome</keyword>
<accession>A0A482W236</accession>
<dbReference type="InterPro" id="IPR001858">
    <property type="entry name" value="Phosphatidylethanolamine-bd_CS"/>
</dbReference>
<dbReference type="Proteomes" id="UP000292052">
    <property type="component" value="Unassembled WGS sequence"/>
</dbReference>
<proteinExistence type="inferred from homology"/>
<dbReference type="Pfam" id="PF01161">
    <property type="entry name" value="PBP"/>
    <property type="match status" value="1"/>
</dbReference>
<dbReference type="CDD" id="cd00866">
    <property type="entry name" value="PEBP_euk"/>
    <property type="match status" value="1"/>
</dbReference>
<dbReference type="AlphaFoldDB" id="A0A482W236"/>
<sequence length="184" mass="20793">MTLEAKFKNEEIVPDVIDQAPKSTLQVAFGANQVSLGGELTPTQVKYSPLVSWEVEEGSHYTLIFTDPDAPSRANPIRREFLHWLVVNIPGSDLSQGQVLAEYLSSAPPKDSGLHRYTFLVYKQAKRVDFEEKSIPDTTREGRRHFSARKFSEKYGFGHPVAGNFYLAQWDEYVEEVNKKLAGT</sequence>
<dbReference type="EMBL" id="QDEB01037978">
    <property type="protein sequence ID" value="RZC39025.1"/>
    <property type="molecule type" value="Genomic_DNA"/>
</dbReference>
<comment type="caution">
    <text evidence="2">The sequence shown here is derived from an EMBL/GenBank/DDBJ whole genome shotgun (WGS) entry which is preliminary data.</text>
</comment>
<dbReference type="PANTHER" id="PTHR11362:SF82">
    <property type="entry name" value="PHOSPHATIDYLETHANOLAMINE-BINDING PROTEIN 4"/>
    <property type="match status" value="1"/>
</dbReference>
<dbReference type="InterPro" id="IPR035810">
    <property type="entry name" value="PEBP_euk"/>
</dbReference>
<dbReference type="PROSITE" id="PS01220">
    <property type="entry name" value="PBP"/>
    <property type="match status" value="1"/>
</dbReference>
<evidence type="ECO:0000313" key="2">
    <source>
        <dbReference type="EMBL" id="RZC39025.1"/>
    </source>
</evidence>
<dbReference type="OrthoDB" id="2506647at2759"/>
<organism evidence="2 3">
    <name type="scientific">Asbolus verrucosus</name>
    <name type="common">Desert ironclad beetle</name>
    <dbReference type="NCBI Taxonomy" id="1661398"/>
    <lineage>
        <taxon>Eukaryota</taxon>
        <taxon>Metazoa</taxon>
        <taxon>Ecdysozoa</taxon>
        <taxon>Arthropoda</taxon>
        <taxon>Hexapoda</taxon>
        <taxon>Insecta</taxon>
        <taxon>Pterygota</taxon>
        <taxon>Neoptera</taxon>
        <taxon>Endopterygota</taxon>
        <taxon>Coleoptera</taxon>
        <taxon>Polyphaga</taxon>
        <taxon>Cucujiformia</taxon>
        <taxon>Tenebrionidae</taxon>
        <taxon>Pimeliinae</taxon>
        <taxon>Asbolus</taxon>
    </lineage>
</organism>
<evidence type="ECO:0000256" key="1">
    <source>
        <dbReference type="ARBA" id="ARBA00007091"/>
    </source>
</evidence>
<evidence type="ECO:0000313" key="3">
    <source>
        <dbReference type="Proteomes" id="UP000292052"/>
    </source>
</evidence>
<gene>
    <name evidence="2" type="ORF">BDFB_005189</name>
</gene>
<dbReference type="InterPro" id="IPR036610">
    <property type="entry name" value="PEBP-like_sf"/>
</dbReference>
<dbReference type="STRING" id="1661398.A0A482W236"/>
<name>A0A482W236_ASBVE</name>